<dbReference type="Gene3D" id="2.30.40.10">
    <property type="entry name" value="Urease, subunit C, domain 1"/>
    <property type="match status" value="1"/>
</dbReference>
<reference evidence="8 9" key="1">
    <citation type="submission" date="2019-11" db="EMBL/GenBank/DDBJ databases">
        <title>Draft genome of Amycolatopsis RM579.</title>
        <authorList>
            <person name="Duangmal K."/>
            <person name="Mingma R."/>
        </authorList>
    </citation>
    <scope>NUCLEOTIDE SEQUENCE [LARGE SCALE GENOMIC DNA]</scope>
    <source>
        <strain evidence="8 9">RM579</strain>
    </source>
</reference>
<feature type="domain" description="Amidohydrolase-related" evidence="7">
    <location>
        <begin position="70"/>
        <end position="457"/>
    </location>
</feature>
<dbReference type="OrthoDB" id="9766983at2"/>
<evidence type="ECO:0000313" key="9">
    <source>
        <dbReference type="Proteomes" id="UP000440096"/>
    </source>
</evidence>
<sequence>MSHILCATRSSVSGDHQERNVSHEMTVRNGTVVTGGGPIRADIGIDGGRIAAVAARLTPGTTDIDASGLVVVPGAIDPHTHFAIYSARSRTRSVDDYEAGTRAALLGGVTTVLNCAFQRPGEDLDTAIGRELELARMAHIDYGFHVAVTDLDVPDSLGQIRRLRSRGQASIKVFTSLAPYLLPKRDLLRVLEVAAETGLIVNVHVEDDALCTHLTSRSLESGRSSVAHYASARPAVAEALAVEEIGVYARAAGASVYFIYLSSEAGVRAALRARRAGTRAFIETRPLYLFLDDTRYSLPVTEAQRYVCLPPLRTPADQEALWHGLRSGDIDTYATDHVAWTAAQKGREELPFPEVPAGVSNVQTSVGMLFAEGVRKGRISLSRFVELTATNPARIFGLWPRKGTIAVGSDADIVLIDPARRFTVRSDVLASRADFDLFEGQEFVGWPVVTVSGGEVVASDGQLLSSPGRGRFLQATQQGAAV</sequence>
<dbReference type="AlphaFoldDB" id="A0A6N7YRI9"/>
<dbReference type="InterPro" id="IPR032466">
    <property type="entry name" value="Metal_Hydrolase"/>
</dbReference>
<dbReference type="EMBL" id="WMBA01000024">
    <property type="protein sequence ID" value="MTD55647.1"/>
    <property type="molecule type" value="Genomic_DNA"/>
</dbReference>
<gene>
    <name evidence="8" type="ORF">GKO32_16920</name>
</gene>
<comment type="similarity">
    <text evidence="2">Belongs to the metallo-dependent hydrolases superfamily. Hydantoinase/dihydropyrimidinase family.</text>
</comment>
<dbReference type="GO" id="GO:0005829">
    <property type="term" value="C:cytosol"/>
    <property type="evidence" value="ECO:0007669"/>
    <property type="project" value="TreeGrafter"/>
</dbReference>
<keyword evidence="9" id="KW-1185">Reference proteome</keyword>
<dbReference type="SUPFAM" id="SSF51338">
    <property type="entry name" value="Composite domain of metallo-dependent hydrolases"/>
    <property type="match status" value="1"/>
</dbReference>
<comment type="function">
    <text evidence="4">Catalyzes the stereospecific hydrolysis of the cyclic amide bond of D-hydantoin derivatives.</text>
</comment>
<evidence type="ECO:0000256" key="3">
    <source>
        <dbReference type="ARBA" id="ARBA00022553"/>
    </source>
</evidence>
<dbReference type="SUPFAM" id="SSF51556">
    <property type="entry name" value="Metallo-dependent hydrolases"/>
    <property type="match status" value="1"/>
</dbReference>
<dbReference type="InterPro" id="IPR006680">
    <property type="entry name" value="Amidohydro-rel"/>
</dbReference>
<feature type="region of interest" description="Disordered" evidence="6">
    <location>
        <begin position="1"/>
        <end position="20"/>
    </location>
</feature>
<evidence type="ECO:0000256" key="1">
    <source>
        <dbReference type="ARBA" id="ARBA00001947"/>
    </source>
</evidence>
<comment type="caution">
    <text evidence="8">The sequence shown here is derived from an EMBL/GenBank/DDBJ whole genome shotgun (WGS) entry which is preliminary data.</text>
</comment>
<dbReference type="InterPro" id="IPR050378">
    <property type="entry name" value="Metallo-dep_Hydrolases_sf"/>
</dbReference>
<accession>A0A6N7YRI9</accession>
<protein>
    <recommendedName>
        <fullName evidence="5">D-hydantoinase</fullName>
    </recommendedName>
</protein>
<dbReference type="Proteomes" id="UP000440096">
    <property type="component" value="Unassembled WGS sequence"/>
</dbReference>
<dbReference type="Gene3D" id="3.20.20.140">
    <property type="entry name" value="Metal-dependent hydrolases"/>
    <property type="match status" value="1"/>
</dbReference>
<evidence type="ECO:0000256" key="6">
    <source>
        <dbReference type="SAM" id="MobiDB-lite"/>
    </source>
</evidence>
<keyword evidence="8" id="KW-0378">Hydrolase</keyword>
<comment type="cofactor">
    <cofactor evidence="1">
        <name>Zn(2+)</name>
        <dbReference type="ChEBI" id="CHEBI:29105"/>
    </cofactor>
</comment>
<dbReference type="PANTHER" id="PTHR11647">
    <property type="entry name" value="HYDRANTOINASE/DIHYDROPYRIMIDINASE FAMILY MEMBER"/>
    <property type="match status" value="1"/>
</dbReference>
<evidence type="ECO:0000313" key="8">
    <source>
        <dbReference type="EMBL" id="MTD55647.1"/>
    </source>
</evidence>
<name>A0A6N7YRI9_9PSEU</name>
<dbReference type="PANTHER" id="PTHR11647:SF1">
    <property type="entry name" value="COLLAPSIN RESPONSE MEDIATOR PROTEIN"/>
    <property type="match status" value="1"/>
</dbReference>
<evidence type="ECO:0000256" key="2">
    <source>
        <dbReference type="ARBA" id="ARBA00008829"/>
    </source>
</evidence>
<dbReference type="GO" id="GO:0016812">
    <property type="term" value="F:hydrolase activity, acting on carbon-nitrogen (but not peptide) bonds, in cyclic amides"/>
    <property type="evidence" value="ECO:0007669"/>
    <property type="project" value="TreeGrafter"/>
</dbReference>
<evidence type="ECO:0000256" key="4">
    <source>
        <dbReference type="ARBA" id="ARBA00055040"/>
    </source>
</evidence>
<keyword evidence="3" id="KW-0597">Phosphoprotein</keyword>
<dbReference type="FunFam" id="3.20.20.140:FF:000217">
    <property type="entry name" value="Dihydropyrimidinase-related protein 1"/>
    <property type="match status" value="1"/>
</dbReference>
<evidence type="ECO:0000256" key="5">
    <source>
        <dbReference type="ARBA" id="ARBA00068457"/>
    </source>
</evidence>
<organism evidence="8 9">
    <name type="scientific">Amycolatopsis pithecellobii</name>
    <dbReference type="NCBI Taxonomy" id="664692"/>
    <lineage>
        <taxon>Bacteria</taxon>
        <taxon>Bacillati</taxon>
        <taxon>Actinomycetota</taxon>
        <taxon>Actinomycetes</taxon>
        <taxon>Pseudonocardiales</taxon>
        <taxon>Pseudonocardiaceae</taxon>
        <taxon>Amycolatopsis</taxon>
    </lineage>
</organism>
<dbReference type="Pfam" id="PF01979">
    <property type="entry name" value="Amidohydro_1"/>
    <property type="match status" value="1"/>
</dbReference>
<dbReference type="InterPro" id="IPR011059">
    <property type="entry name" value="Metal-dep_hydrolase_composite"/>
</dbReference>
<evidence type="ECO:0000259" key="7">
    <source>
        <dbReference type="Pfam" id="PF01979"/>
    </source>
</evidence>
<proteinExistence type="inferred from homology"/>